<evidence type="ECO:0000313" key="2">
    <source>
        <dbReference type="Proteomes" id="UP001181693"/>
    </source>
</evidence>
<organism evidence="1 2">
    <name type="scientific">Pyxicephalus adspersus</name>
    <name type="common">African bullfrog</name>
    <dbReference type="NCBI Taxonomy" id="30357"/>
    <lineage>
        <taxon>Eukaryota</taxon>
        <taxon>Metazoa</taxon>
        <taxon>Chordata</taxon>
        <taxon>Craniata</taxon>
        <taxon>Vertebrata</taxon>
        <taxon>Euteleostomi</taxon>
        <taxon>Amphibia</taxon>
        <taxon>Batrachia</taxon>
        <taxon>Anura</taxon>
        <taxon>Neobatrachia</taxon>
        <taxon>Ranoidea</taxon>
        <taxon>Pyxicephalidae</taxon>
        <taxon>Pyxicephalinae</taxon>
        <taxon>Pyxicephalus</taxon>
    </lineage>
</organism>
<protein>
    <submittedName>
        <fullName evidence="1">Uncharacterized protein</fullName>
    </submittedName>
</protein>
<keyword evidence="2" id="KW-1185">Reference proteome</keyword>
<proteinExistence type="predicted"/>
<dbReference type="AlphaFoldDB" id="A0AAV3B339"/>
<gene>
    <name evidence="1" type="ORF">GDO54_000281</name>
</gene>
<reference evidence="1" key="1">
    <citation type="thesis" date="2020" institute="ProQuest LLC" country="789 East Eisenhower Parkway, Ann Arbor, MI, USA">
        <title>Comparative Genomics and Chromosome Evolution.</title>
        <authorList>
            <person name="Mudd A.B."/>
        </authorList>
    </citation>
    <scope>NUCLEOTIDE SEQUENCE</scope>
    <source>
        <strain evidence="1">1538</strain>
        <tissue evidence="1">Blood</tissue>
    </source>
</reference>
<name>A0AAV3B339_PYXAD</name>
<sequence length="84" mass="9828">MKNTLYYEHSAGQTGSIQNIHYFSNCIFCLCQKLISLLMKRILFPMCAELTEIIETISWKPSPLYFASLCWINFVSIRINQKVM</sequence>
<dbReference type="EMBL" id="DYDO01000001">
    <property type="protein sequence ID" value="DBA32493.1"/>
    <property type="molecule type" value="Genomic_DNA"/>
</dbReference>
<evidence type="ECO:0000313" key="1">
    <source>
        <dbReference type="EMBL" id="DBA32493.1"/>
    </source>
</evidence>
<dbReference type="Proteomes" id="UP001181693">
    <property type="component" value="Unassembled WGS sequence"/>
</dbReference>
<accession>A0AAV3B339</accession>
<comment type="caution">
    <text evidence="1">The sequence shown here is derived from an EMBL/GenBank/DDBJ whole genome shotgun (WGS) entry which is preliminary data.</text>
</comment>